<reference evidence="4" key="2">
    <citation type="submission" date="2020-04" db="EMBL/GenBank/DDBJ databases">
        <authorList>
            <person name="Tanveer F."/>
            <person name="Xie Y."/>
            <person name="Shinwari Z.K."/>
        </authorList>
    </citation>
    <scope>NUCLEOTIDE SEQUENCE</scope>
    <source>
        <strain evidence="4">MOSEL-ME25</strain>
    </source>
</reference>
<protein>
    <recommendedName>
        <fullName evidence="2">ABC transporter domain-containing protein</fullName>
    </recommendedName>
</protein>
<keyword evidence="1" id="KW-0812">Transmembrane</keyword>
<evidence type="ECO:0000256" key="1">
    <source>
        <dbReference type="SAM" id="Phobius"/>
    </source>
</evidence>
<dbReference type="GO" id="GO:0016887">
    <property type="term" value="F:ATP hydrolysis activity"/>
    <property type="evidence" value="ECO:0007669"/>
    <property type="project" value="InterPro"/>
</dbReference>
<evidence type="ECO:0000313" key="6">
    <source>
        <dbReference type="Proteomes" id="UP000527860"/>
    </source>
</evidence>
<keyword evidence="6" id="KW-1185">Reference proteome</keyword>
<dbReference type="EMBL" id="JXII01000008">
    <property type="protein sequence ID" value="KIH70165.1"/>
    <property type="molecule type" value="Genomic_DNA"/>
</dbReference>
<dbReference type="PROSITE" id="PS50893">
    <property type="entry name" value="ABC_TRANSPORTER_2"/>
    <property type="match status" value="1"/>
</dbReference>
<evidence type="ECO:0000313" key="5">
    <source>
        <dbReference type="Proteomes" id="UP000031546"/>
    </source>
</evidence>
<dbReference type="EMBL" id="JABEVU030000001">
    <property type="protein sequence ID" value="MDB0581009.1"/>
    <property type="molecule type" value="Genomic_DNA"/>
</dbReference>
<keyword evidence="1" id="KW-0472">Membrane</keyword>
<dbReference type="OrthoDB" id="2385601at2"/>
<dbReference type="GO" id="GO:0005524">
    <property type="term" value="F:ATP binding"/>
    <property type="evidence" value="ECO:0007669"/>
    <property type="project" value="InterPro"/>
</dbReference>
<comment type="caution">
    <text evidence="3">The sequence shown here is derived from an EMBL/GenBank/DDBJ whole genome shotgun (WGS) entry which is preliminary data.</text>
</comment>
<dbReference type="Gene3D" id="3.40.50.300">
    <property type="entry name" value="P-loop containing nucleotide triphosphate hydrolases"/>
    <property type="match status" value="1"/>
</dbReference>
<dbReference type="InterPro" id="IPR027417">
    <property type="entry name" value="P-loop_NTPase"/>
</dbReference>
<dbReference type="STRING" id="45670.SN16_09375"/>
<dbReference type="SUPFAM" id="SSF52540">
    <property type="entry name" value="P-loop containing nucleoside triphosphate hydrolases"/>
    <property type="match status" value="1"/>
</dbReference>
<feature type="transmembrane region" description="Helical" evidence="1">
    <location>
        <begin position="282"/>
        <end position="301"/>
    </location>
</feature>
<dbReference type="RefSeq" id="WP_040106370.1">
    <property type="nucleotide sequence ID" value="NZ_JABEVU030000001.1"/>
</dbReference>
<evidence type="ECO:0000313" key="4">
    <source>
        <dbReference type="EMBL" id="MDB0581009.1"/>
    </source>
</evidence>
<dbReference type="AlphaFoldDB" id="A0A0C2H8L1"/>
<organism evidence="3 5">
    <name type="scientific">Salinicoccus roseus</name>
    <dbReference type="NCBI Taxonomy" id="45670"/>
    <lineage>
        <taxon>Bacteria</taxon>
        <taxon>Bacillati</taxon>
        <taxon>Bacillota</taxon>
        <taxon>Bacilli</taxon>
        <taxon>Bacillales</taxon>
        <taxon>Staphylococcaceae</taxon>
        <taxon>Salinicoccus</taxon>
    </lineage>
</organism>
<dbReference type="PANTHER" id="PTHR46743">
    <property type="entry name" value="TEICHOIC ACIDS EXPORT ATP-BINDING PROTEIN TAGH"/>
    <property type="match status" value="1"/>
</dbReference>
<dbReference type="PANTHER" id="PTHR46743:SF2">
    <property type="entry name" value="TEICHOIC ACIDS EXPORT ATP-BINDING PROTEIN TAGH"/>
    <property type="match status" value="1"/>
</dbReference>
<evidence type="ECO:0000313" key="3">
    <source>
        <dbReference type="EMBL" id="KIH70165.1"/>
    </source>
</evidence>
<accession>A0A0C2H8L1</accession>
<dbReference type="Proteomes" id="UP000031546">
    <property type="component" value="Unassembled WGS sequence"/>
</dbReference>
<feature type="domain" description="ABC transporter" evidence="2">
    <location>
        <begin position="7"/>
        <end position="235"/>
    </location>
</feature>
<gene>
    <name evidence="4" type="ORF">F7P68_0010760</name>
    <name evidence="3" type="ORF">SN16_09375</name>
</gene>
<name>A0A0C2H8L1_9STAP</name>
<dbReference type="Proteomes" id="UP000527860">
    <property type="component" value="Unassembled WGS sequence"/>
</dbReference>
<evidence type="ECO:0000259" key="2">
    <source>
        <dbReference type="PROSITE" id="PS50893"/>
    </source>
</evidence>
<dbReference type="InterPro" id="IPR053990">
    <property type="entry name" value="TagH_C"/>
</dbReference>
<dbReference type="InterPro" id="IPR003439">
    <property type="entry name" value="ABC_transporter-like_ATP-bd"/>
</dbReference>
<reference evidence="3 5" key="1">
    <citation type="submission" date="2015-01" db="EMBL/GenBank/DDBJ databases">
        <title>Genome sequences of high lactate-tolerant strain Salinicoccus roseus W12 with industrial interest.</title>
        <authorList>
            <person name="Wang H."/>
            <person name="Yu B."/>
        </authorList>
    </citation>
    <scope>NUCLEOTIDE SEQUENCE [LARGE SCALE GENOMIC DNA]</scope>
    <source>
        <strain evidence="3 5">W12</strain>
    </source>
</reference>
<dbReference type="Pfam" id="PF22096">
    <property type="entry name" value="TagH_C"/>
    <property type="match status" value="1"/>
</dbReference>
<sequence>MQNIILLRALNLTYAKESKKFMDRMLGREGGLLLKDVTFHLYKGEVLGIFSDYRTLNYLKEMVNGSLDPKKGRVKTDSSILSLDVLDHISHPHPLNIFVSEMLDEYMQADEAAEAVEQLWSHPLFRKYWNTPVKEMTRREIALVLLEMSNVSDAEIILYCNVYRHLGAQDAAVFKSTINGQEEKGRGVLLLESSMEPIESLANYFLWLSYGQIRYDGSVKQGIMEYNAYMKKKSQLKSVDEEAHFDIEWKRNLDSSGKYAHGLKRLSRKQSGLIDTLNMRKIILSLILMFTMLMASIVIFMDISFTGSANTGQEQTVAAPEEEEDNRIAYAVVTEETLEVNGESYPYLSLLQVSDRSGETYTILDDGTPVEMDGSSFIYFNPASLYPETTLEALLPYTDEVFENNYLYYSRVLNGGTERVTDEMNLSASSARHAELSGIPISYQFKDGLIFSMSFPARDMEGLYEAFGITTEDVIFRLPEGYMILDASNQTWLYIQR</sequence>
<reference evidence="4" key="3">
    <citation type="submission" date="2022-12" db="EMBL/GenBank/DDBJ databases">
        <title>Genome analysis and biological profiling of marine Salinicoccus roseus MOSEL-ME25.</title>
        <authorList>
            <person name="Mirza F.T."/>
            <person name="Xie Y."/>
            <person name="Shinwari Z.K."/>
        </authorList>
    </citation>
    <scope>NUCLEOTIDE SEQUENCE</scope>
    <source>
        <strain evidence="4">MOSEL-ME25</strain>
    </source>
</reference>
<keyword evidence="1" id="KW-1133">Transmembrane helix</keyword>
<proteinExistence type="predicted"/>
<dbReference type="GeneID" id="77845767"/>
<dbReference type="InterPro" id="IPR050683">
    <property type="entry name" value="Bact_Polysacc_Export_ATP-bd"/>
</dbReference>